<dbReference type="GO" id="GO:0009225">
    <property type="term" value="P:nucleotide-sugar metabolic process"/>
    <property type="evidence" value="ECO:0007669"/>
    <property type="project" value="TreeGrafter"/>
</dbReference>
<name>A0A226E573_FOLCA</name>
<proteinExistence type="predicted"/>
<dbReference type="AlphaFoldDB" id="A0A226E573"/>
<comment type="caution">
    <text evidence="2">The sequence shown here is derived from an EMBL/GenBank/DDBJ whole genome shotgun (WGS) entry which is preliminary data.</text>
</comment>
<dbReference type="Proteomes" id="UP000198287">
    <property type="component" value="Unassembled WGS sequence"/>
</dbReference>
<dbReference type="GO" id="GO:0006282">
    <property type="term" value="P:regulation of DNA repair"/>
    <property type="evidence" value="ECO:0007669"/>
    <property type="project" value="InterPro"/>
</dbReference>
<dbReference type="OrthoDB" id="1937899at2759"/>
<feature type="domain" description="PARG helical" evidence="1">
    <location>
        <begin position="217"/>
        <end position="288"/>
    </location>
</feature>
<keyword evidence="2" id="KW-0378">Hydrolase</keyword>
<dbReference type="STRING" id="158441.A0A226E573"/>
<dbReference type="GO" id="GO:0005737">
    <property type="term" value="C:cytoplasm"/>
    <property type="evidence" value="ECO:0007669"/>
    <property type="project" value="TreeGrafter"/>
</dbReference>
<dbReference type="InterPro" id="IPR048362">
    <property type="entry name" value="PARG_helical"/>
</dbReference>
<dbReference type="GO" id="GO:0005975">
    <property type="term" value="P:carbohydrate metabolic process"/>
    <property type="evidence" value="ECO:0007669"/>
    <property type="project" value="InterPro"/>
</dbReference>
<accession>A0A226E573</accession>
<dbReference type="EMBL" id="LNIX01000007">
    <property type="protein sequence ID" value="OXA52117.1"/>
    <property type="molecule type" value="Genomic_DNA"/>
</dbReference>
<protein>
    <submittedName>
        <fullName evidence="2">Poly(ADP-ribose) glycohydrolase</fullName>
    </submittedName>
</protein>
<evidence type="ECO:0000259" key="1">
    <source>
        <dbReference type="Pfam" id="PF20811"/>
    </source>
</evidence>
<dbReference type="PANTHER" id="PTHR12837:SF0">
    <property type="entry name" value="POLY(ADP-RIBOSE) GLYCOHYDROLASE"/>
    <property type="match status" value="1"/>
</dbReference>
<dbReference type="InterPro" id="IPR007724">
    <property type="entry name" value="Poly_GlycHdrlase"/>
</dbReference>
<gene>
    <name evidence="2" type="ORF">Fcan01_12998</name>
</gene>
<dbReference type="PANTHER" id="PTHR12837">
    <property type="entry name" value="POLY ADP-RIBOSE GLYCOHYDROLASE"/>
    <property type="match status" value="1"/>
</dbReference>
<dbReference type="Pfam" id="PF20811">
    <property type="entry name" value="PARG_cat_N"/>
    <property type="match status" value="1"/>
</dbReference>
<dbReference type="GO" id="GO:1990966">
    <property type="term" value="P:ATP generation from poly-ADP-D-ribose"/>
    <property type="evidence" value="ECO:0007669"/>
    <property type="project" value="TreeGrafter"/>
</dbReference>
<evidence type="ECO:0000313" key="2">
    <source>
        <dbReference type="EMBL" id="OXA52117.1"/>
    </source>
</evidence>
<sequence>MSTILKTEGISESSLYYKVDQDLRNLNSPVQLGFEPIAHQTVQQLGTVRPFPSPTPASQITAQGNYQGLLQGPTVPSTSTAIAQFRTQISPDLRDLEQKYSTSIICLFPHESSSEQLESDFGTGNRHWVGGNFVRLPHNPANTAIPTLANNHQRHLDSVKKWDIIKGELAMLNKFISEKKLDMSQAGNQIHASVRKFNSKVNDFSFNLLNDRRVSSSLQTAFPIISRAALEIDKRFTSGIPILRKNQQKTLFLTQGQIRCILANAFLCTFPKRFELVGQELPEINFFKYAYNYRA</sequence>
<reference evidence="2 3" key="1">
    <citation type="submission" date="2015-12" db="EMBL/GenBank/DDBJ databases">
        <title>The genome of Folsomia candida.</title>
        <authorList>
            <person name="Faddeeva A."/>
            <person name="Derks M.F."/>
            <person name="Anvar Y."/>
            <person name="Smit S."/>
            <person name="Van Straalen N."/>
            <person name="Roelofs D."/>
        </authorList>
    </citation>
    <scope>NUCLEOTIDE SEQUENCE [LARGE SCALE GENOMIC DNA]</scope>
    <source>
        <strain evidence="2 3">VU population</strain>
        <tissue evidence="2">Whole body</tissue>
    </source>
</reference>
<keyword evidence="3" id="KW-1185">Reference proteome</keyword>
<dbReference type="GO" id="GO:0005634">
    <property type="term" value="C:nucleus"/>
    <property type="evidence" value="ECO:0007669"/>
    <property type="project" value="TreeGrafter"/>
</dbReference>
<dbReference type="GO" id="GO:0004649">
    <property type="term" value="F:poly(ADP-ribose) glycohydrolase activity"/>
    <property type="evidence" value="ECO:0007669"/>
    <property type="project" value="InterPro"/>
</dbReference>
<organism evidence="2 3">
    <name type="scientific">Folsomia candida</name>
    <name type="common">Springtail</name>
    <dbReference type="NCBI Taxonomy" id="158441"/>
    <lineage>
        <taxon>Eukaryota</taxon>
        <taxon>Metazoa</taxon>
        <taxon>Ecdysozoa</taxon>
        <taxon>Arthropoda</taxon>
        <taxon>Hexapoda</taxon>
        <taxon>Collembola</taxon>
        <taxon>Entomobryomorpha</taxon>
        <taxon>Isotomoidea</taxon>
        <taxon>Isotomidae</taxon>
        <taxon>Proisotominae</taxon>
        <taxon>Folsomia</taxon>
    </lineage>
</organism>
<evidence type="ECO:0000313" key="3">
    <source>
        <dbReference type="Proteomes" id="UP000198287"/>
    </source>
</evidence>